<dbReference type="InterPro" id="IPR000683">
    <property type="entry name" value="Gfo/Idh/MocA-like_OxRdtase_N"/>
</dbReference>
<dbReference type="InterPro" id="IPR055170">
    <property type="entry name" value="GFO_IDH_MocA-like_dom"/>
</dbReference>
<evidence type="ECO:0000259" key="2">
    <source>
        <dbReference type="Pfam" id="PF22725"/>
    </source>
</evidence>
<dbReference type="InterPro" id="IPR036291">
    <property type="entry name" value="NAD(P)-bd_dom_sf"/>
</dbReference>
<dbReference type="GO" id="GO:0000166">
    <property type="term" value="F:nucleotide binding"/>
    <property type="evidence" value="ECO:0007669"/>
    <property type="project" value="InterPro"/>
</dbReference>
<accession>M1Z3X6</accession>
<proteinExistence type="predicted"/>
<dbReference type="HOGENOM" id="CLU_023194_1_0_9"/>
<keyword evidence="4" id="KW-1185">Reference proteome</keyword>
<dbReference type="RefSeq" id="WP_005587915.1">
    <property type="nucleotide sequence ID" value="NZ_LT669839.1"/>
</dbReference>
<dbReference type="Proteomes" id="UP000245423">
    <property type="component" value="Chromosome 1"/>
</dbReference>
<dbReference type="OrthoDB" id="9815825at2"/>
<dbReference type="Pfam" id="PF22725">
    <property type="entry name" value="GFO_IDH_MocA_C3"/>
    <property type="match status" value="1"/>
</dbReference>
<dbReference type="SUPFAM" id="SSF55347">
    <property type="entry name" value="Glyceraldehyde-3-phosphate dehydrogenase-like, C-terminal domain"/>
    <property type="match status" value="1"/>
</dbReference>
<sequence>MERLKIAILGCGRISDKHIEALADNNLEARLVAVCDILPERMDNAIKYYNKLIKEKEYIEFQSIKKYMDYKEMLEKNDVDAVIITTESGFHGKHSIDCLKLGKHVLVEKPMALSITDADEMIKISKEKKVKLGVCYQNRFSPPILKLKEAIENERFGQLINGTTRILWNRDKDYYLKAPWRKDWKLGGGALINQCIHHIDLLQWMMNSKVGNLFAQTDTFFSNMQAEDFAAIIIRFKNGTIGIVEGNLCVYPKNLEETLSIFGEKGTVVMGGSRINMIKVWKFEKGEEYEEENLEKQFLNYNKIYAHSHSLLYKDFIDAIKENREPMVNGEEGKKSLEIVLGAYLSQLLGEKIDFPVKEVDIHNLLRCRYEM</sequence>
<dbReference type="Pfam" id="PF01408">
    <property type="entry name" value="GFO_IDH_MocA"/>
    <property type="match status" value="1"/>
</dbReference>
<dbReference type="SUPFAM" id="SSF51735">
    <property type="entry name" value="NAD(P)-binding Rossmann-fold domains"/>
    <property type="match status" value="1"/>
</dbReference>
<dbReference type="AlphaFoldDB" id="M1Z3X6"/>
<dbReference type="EMBL" id="LT669839">
    <property type="protein sequence ID" value="SHD77247.1"/>
    <property type="molecule type" value="Genomic_DNA"/>
</dbReference>
<reference evidence="3 4" key="1">
    <citation type="submission" date="2016-11" db="EMBL/GenBank/DDBJ databases">
        <authorList>
            <person name="Manzoor S."/>
        </authorList>
    </citation>
    <scope>NUCLEOTIDE SEQUENCE [LARGE SCALE GENOMIC DNA]</scope>
    <source>
        <strain evidence="3">Clostridium ultunense strain Esp</strain>
    </source>
</reference>
<protein>
    <submittedName>
        <fullName evidence="3">Lipopolysaccharide biosynthesis protein</fullName>
    </submittedName>
</protein>
<feature type="domain" description="Gfo/Idh/MocA-like oxidoreductase N-terminal" evidence="1">
    <location>
        <begin position="4"/>
        <end position="134"/>
    </location>
</feature>
<evidence type="ECO:0000259" key="1">
    <source>
        <dbReference type="Pfam" id="PF01408"/>
    </source>
</evidence>
<gene>
    <name evidence="3" type="ORF">CUESP1_1887</name>
</gene>
<dbReference type="PANTHER" id="PTHR43249">
    <property type="entry name" value="UDP-N-ACETYL-2-AMINO-2-DEOXY-D-GLUCURONATE OXIDASE"/>
    <property type="match status" value="1"/>
</dbReference>
<dbReference type="Gene3D" id="3.40.50.720">
    <property type="entry name" value="NAD(P)-binding Rossmann-like Domain"/>
    <property type="match status" value="1"/>
</dbReference>
<evidence type="ECO:0000313" key="3">
    <source>
        <dbReference type="EMBL" id="SHD77247.1"/>
    </source>
</evidence>
<dbReference type="Gene3D" id="3.30.360.10">
    <property type="entry name" value="Dihydrodipicolinate Reductase, domain 2"/>
    <property type="match status" value="1"/>
</dbReference>
<dbReference type="PANTHER" id="PTHR43249:SF1">
    <property type="entry name" value="D-GLUCOSIDE 3-DEHYDROGENASE"/>
    <property type="match status" value="1"/>
</dbReference>
<organism evidence="3 4">
    <name type="scientific">[Clostridium] ultunense Esp</name>
    <dbReference type="NCBI Taxonomy" id="1288971"/>
    <lineage>
        <taxon>Bacteria</taxon>
        <taxon>Bacillati</taxon>
        <taxon>Bacillota</taxon>
        <taxon>Tissierellia</taxon>
        <taxon>Tissierellales</taxon>
        <taxon>Tepidimicrobiaceae</taxon>
        <taxon>Schnuerera</taxon>
    </lineage>
</organism>
<name>M1Z3X6_9FIRM</name>
<feature type="domain" description="GFO/IDH/MocA-like oxidoreductase" evidence="2">
    <location>
        <begin position="145"/>
        <end position="268"/>
    </location>
</feature>
<dbReference type="InterPro" id="IPR052515">
    <property type="entry name" value="Gfo/Idh/MocA_Oxidoreductase"/>
</dbReference>
<evidence type="ECO:0000313" key="4">
    <source>
        <dbReference type="Proteomes" id="UP000245423"/>
    </source>
</evidence>